<evidence type="ECO:0000313" key="2">
    <source>
        <dbReference type="Proteomes" id="UP001221757"/>
    </source>
</evidence>
<protein>
    <submittedName>
        <fullName evidence="1">Uncharacterized protein</fullName>
    </submittedName>
</protein>
<keyword evidence="2" id="KW-1185">Reference proteome</keyword>
<accession>A0AAD7BSP9</accession>
<gene>
    <name evidence="1" type="ORF">B0H17DRAFT_1218269</name>
</gene>
<evidence type="ECO:0000313" key="1">
    <source>
        <dbReference type="EMBL" id="KAJ7629281.1"/>
    </source>
</evidence>
<comment type="caution">
    <text evidence="1">The sequence shown here is derived from an EMBL/GenBank/DDBJ whole genome shotgun (WGS) entry which is preliminary data.</text>
</comment>
<name>A0AAD7BSP9_MYCRO</name>
<reference evidence="1" key="1">
    <citation type="submission" date="2023-03" db="EMBL/GenBank/DDBJ databases">
        <title>Massive genome expansion in bonnet fungi (Mycena s.s.) driven by repeated elements and novel gene families across ecological guilds.</title>
        <authorList>
            <consortium name="Lawrence Berkeley National Laboratory"/>
            <person name="Harder C.B."/>
            <person name="Miyauchi S."/>
            <person name="Viragh M."/>
            <person name="Kuo A."/>
            <person name="Thoen E."/>
            <person name="Andreopoulos B."/>
            <person name="Lu D."/>
            <person name="Skrede I."/>
            <person name="Drula E."/>
            <person name="Henrissat B."/>
            <person name="Morin E."/>
            <person name="Kohler A."/>
            <person name="Barry K."/>
            <person name="LaButti K."/>
            <person name="Morin E."/>
            <person name="Salamov A."/>
            <person name="Lipzen A."/>
            <person name="Mereny Z."/>
            <person name="Hegedus B."/>
            <person name="Baldrian P."/>
            <person name="Stursova M."/>
            <person name="Weitz H."/>
            <person name="Taylor A."/>
            <person name="Grigoriev I.V."/>
            <person name="Nagy L.G."/>
            <person name="Martin F."/>
            <person name="Kauserud H."/>
        </authorList>
    </citation>
    <scope>NUCLEOTIDE SEQUENCE</scope>
    <source>
        <strain evidence="1">CBHHK067</strain>
    </source>
</reference>
<proteinExistence type="predicted"/>
<sequence length="262" mass="29358">MTLSLFRSRTHIVAANSQFALRMPPIHGRRPRPICPRNPLSGGDGNWSSPAYLHTLLPGHVHLEYEKIRGRRHTNDLALKAPPPVLMWPRNATLIFLPAPLKFVKIARAPLPSQPHPLKISSTTHTLLPPPHTVIYAAGVQVWDARCAPFDIRLVCWYLAQPKWALWFVHDAHLPHPLLNSLDDYQGRVGSGVNVNLFADVANEDNSLMGEFIRASSDMVSLSSFFDVIFPRRLLLHFNSTVSALHLLAHPICLAKSKQMAQ</sequence>
<organism evidence="1 2">
    <name type="scientific">Mycena rosella</name>
    <name type="common">Pink bonnet</name>
    <name type="synonym">Agaricus rosellus</name>
    <dbReference type="NCBI Taxonomy" id="1033263"/>
    <lineage>
        <taxon>Eukaryota</taxon>
        <taxon>Fungi</taxon>
        <taxon>Dikarya</taxon>
        <taxon>Basidiomycota</taxon>
        <taxon>Agaricomycotina</taxon>
        <taxon>Agaricomycetes</taxon>
        <taxon>Agaricomycetidae</taxon>
        <taxon>Agaricales</taxon>
        <taxon>Marasmiineae</taxon>
        <taxon>Mycenaceae</taxon>
        <taxon>Mycena</taxon>
    </lineage>
</organism>
<dbReference type="Proteomes" id="UP001221757">
    <property type="component" value="Unassembled WGS sequence"/>
</dbReference>
<dbReference type="AlphaFoldDB" id="A0AAD7BSP9"/>
<dbReference type="EMBL" id="JARKIE010000549">
    <property type="protein sequence ID" value="KAJ7629281.1"/>
    <property type="molecule type" value="Genomic_DNA"/>
</dbReference>